<comment type="caution">
    <text evidence="1">The sequence shown here is derived from an EMBL/GenBank/DDBJ whole genome shotgun (WGS) entry which is preliminary data.</text>
</comment>
<dbReference type="Proteomes" id="UP000677918">
    <property type="component" value="Unassembled WGS sequence"/>
</dbReference>
<evidence type="ECO:0000313" key="1">
    <source>
        <dbReference type="EMBL" id="GIQ67866.1"/>
    </source>
</evidence>
<protein>
    <recommendedName>
        <fullName evidence="3">Hsp20/alpha crystallin family protein</fullName>
    </recommendedName>
</protein>
<name>A0A8J4M1U8_9BACL</name>
<accession>A0A8J4M1U8</accession>
<sequence length="146" mass="16740">MGGQGREESPMDWSKFEEYFQHIFPSALPKQNDSAWLKEWIGTSMGKGLEHVPFAFAGSQPEVFETHRLVVVRANVPDPARLDHMRIRLSENVLLLEGLRREEVRLPLPAAVKPRTARAVYRDGVLQITARKRYADISYHEVPIAY</sequence>
<dbReference type="CDD" id="cd00298">
    <property type="entry name" value="ACD_sHsps_p23-like"/>
    <property type="match status" value="1"/>
</dbReference>
<gene>
    <name evidence="1" type="ORF">XYCOK13_06900</name>
</gene>
<proteinExistence type="predicted"/>
<reference evidence="1" key="1">
    <citation type="submission" date="2021-04" db="EMBL/GenBank/DDBJ databases">
        <title>Draft genome sequence of Xylanibacillus composti strain K13.</title>
        <authorList>
            <person name="Uke A."/>
            <person name="Chhe C."/>
            <person name="Baramee S."/>
            <person name="Kosugi A."/>
        </authorList>
    </citation>
    <scope>NUCLEOTIDE SEQUENCE</scope>
    <source>
        <strain evidence="1">K13</strain>
    </source>
</reference>
<dbReference type="Gene3D" id="2.60.40.790">
    <property type="match status" value="1"/>
</dbReference>
<evidence type="ECO:0008006" key="3">
    <source>
        <dbReference type="Google" id="ProtNLM"/>
    </source>
</evidence>
<dbReference type="EMBL" id="BOVK01000007">
    <property type="protein sequence ID" value="GIQ67866.1"/>
    <property type="molecule type" value="Genomic_DNA"/>
</dbReference>
<dbReference type="InterPro" id="IPR008978">
    <property type="entry name" value="HSP20-like_chaperone"/>
</dbReference>
<evidence type="ECO:0000313" key="2">
    <source>
        <dbReference type="Proteomes" id="UP000677918"/>
    </source>
</evidence>
<dbReference type="AlphaFoldDB" id="A0A8J4M1U8"/>
<dbReference type="SUPFAM" id="SSF49764">
    <property type="entry name" value="HSP20-like chaperones"/>
    <property type="match status" value="1"/>
</dbReference>
<keyword evidence="2" id="KW-1185">Reference proteome</keyword>
<dbReference type="RefSeq" id="WP_213410508.1">
    <property type="nucleotide sequence ID" value="NZ_BOVK01000007.1"/>
</dbReference>
<organism evidence="1 2">
    <name type="scientific">Xylanibacillus composti</name>
    <dbReference type="NCBI Taxonomy" id="1572762"/>
    <lineage>
        <taxon>Bacteria</taxon>
        <taxon>Bacillati</taxon>
        <taxon>Bacillota</taxon>
        <taxon>Bacilli</taxon>
        <taxon>Bacillales</taxon>
        <taxon>Paenibacillaceae</taxon>
        <taxon>Xylanibacillus</taxon>
    </lineage>
</organism>